<organism evidence="1 2">
    <name type="scientific">Pseudarthrobacter niigatensis</name>
    <dbReference type="NCBI Taxonomy" id="369935"/>
    <lineage>
        <taxon>Bacteria</taxon>
        <taxon>Bacillati</taxon>
        <taxon>Actinomycetota</taxon>
        <taxon>Actinomycetes</taxon>
        <taxon>Micrococcales</taxon>
        <taxon>Micrococcaceae</taxon>
        <taxon>Pseudarthrobacter</taxon>
    </lineage>
</organism>
<dbReference type="Proteomes" id="UP001239267">
    <property type="component" value="Unassembled WGS sequence"/>
</dbReference>
<dbReference type="EMBL" id="JAUSTB010000005">
    <property type="protein sequence ID" value="MDQ0146007.1"/>
    <property type="molecule type" value="Genomic_DNA"/>
</dbReference>
<proteinExistence type="predicted"/>
<keyword evidence="2" id="KW-1185">Reference proteome</keyword>
<sequence>MNEKIGQEEKGGISRRRVAAGVAWSLPVIATAIAAPAAAASPGTPVSASATLGLVSSLAVARATSASGPTSFTIQTGSSFTGPTVSYSVTFTARDKNQKALISIGAVSQGSGTNSVSQNKQSSSFAGSVSAAAGANALTFVLSSFSYTDKATKGTYIYDVALQVTLNSGTTLTAVPSTLTVTYP</sequence>
<evidence type="ECO:0000313" key="2">
    <source>
        <dbReference type="Proteomes" id="UP001239267"/>
    </source>
</evidence>
<dbReference type="AlphaFoldDB" id="A0AAJ1WFG6"/>
<dbReference type="RefSeq" id="WP_307359327.1">
    <property type="nucleotide sequence ID" value="NZ_JAUSTB010000005.1"/>
</dbReference>
<accession>A0AAJ1WFG6</accession>
<reference evidence="1 2" key="1">
    <citation type="submission" date="2023-07" db="EMBL/GenBank/DDBJ databases">
        <title>Sorghum-associated microbial communities from plants grown in Nebraska, USA.</title>
        <authorList>
            <person name="Schachtman D."/>
        </authorList>
    </citation>
    <scope>NUCLEOTIDE SEQUENCE [LARGE SCALE GENOMIC DNA]</scope>
    <source>
        <strain evidence="1 2">DS1001</strain>
    </source>
</reference>
<name>A0AAJ1WFG6_9MICC</name>
<protein>
    <submittedName>
        <fullName evidence="1">Uncharacterized protein</fullName>
    </submittedName>
</protein>
<comment type="caution">
    <text evidence="1">The sequence shown here is derived from an EMBL/GenBank/DDBJ whole genome shotgun (WGS) entry which is preliminary data.</text>
</comment>
<gene>
    <name evidence="1" type="ORF">J2T23_001900</name>
</gene>
<evidence type="ECO:0000313" key="1">
    <source>
        <dbReference type="EMBL" id="MDQ0146007.1"/>
    </source>
</evidence>